<accession>A0A1E4SMP1</accession>
<dbReference type="Pfam" id="PF00134">
    <property type="entry name" value="Cyclin_N"/>
    <property type="match status" value="1"/>
</dbReference>
<dbReference type="PANTHER" id="PTHR21615:SF2">
    <property type="entry name" value="CYCLIN N-TERMINAL DOMAIN-CONTAINING PROTEIN 1"/>
    <property type="match status" value="1"/>
</dbReference>
<protein>
    <submittedName>
        <fullName evidence="6">Cyclin-like protein</fullName>
    </submittedName>
</protein>
<proteinExistence type="inferred from homology"/>
<feature type="non-terminal residue" evidence="6">
    <location>
        <position position="338"/>
    </location>
</feature>
<dbReference type="PANTHER" id="PTHR21615">
    <property type="entry name" value="CYCLIN N-TERMINAL DOMAIN-CONTAINING PROTEIN 1"/>
    <property type="match status" value="1"/>
</dbReference>
<dbReference type="EMBL" id="KV453910">
    <property type="protein sequence ID" value="ODV80765.1"/>
    <property type="molecule type" value="Genomic_DNA"/>
</dbReference>
<dbReference type="GO" id="GO:0051301">
    <property type="term" value="P:cell division"/>
    <property type="evidence" value="ECO:0007669"/>
    <property type="project" value="UniProtKB-KW"/>
</dbReference>
<comment type="similarity">
    <text evidence="4">Belongs to the cyclin family.</text>
</comment>
<name>A0A1E4SMP1_9ASCO</name>
<sequence>MAASTLAPKFFQYEYPTPLYQKELEVHQQSLNEYDEEIYQVMVDMLESNKPNLDLYKQQPYLTFSIRLKLIDFLLKMSIRLKILPFVFFKAVKIFDRYCSKRIVLLDQSQLIITTCLWIASKMQGGNNHFVNLSNLEKLTSIKTINDLGYGSGGKYLGPTERFRLPKLHELVKLCGAKCKYDQGMFKQMELHVLTTLDWSLNDPSIEEFIIQSDEFSIVPEVANNAGTSLNINEMFKIKEFLSYLSLYSFELIDTNLIDLGKVILDLINETFKLNIDNTNYQHILALDGDMHPEMDINKYKYIKKNVIKSVLNSSDFILKLFNSKGCQYLHQQIHSTY</sequence>
<dbReference type="SUPFAM" id="SSF47954">
    <property type="entry name" value="Cyclin-like"/>
    <property type="match status" value="1"/>
</dbReference>
<dbReference type="Proteomes" id="UP000094285">
    <property type="component" value="Unassembled WGS sequence"/>
</dbReference>
<keyword evidence="3" id="KW-0131">Cell cycle</keyword>
<evidence type="ECO:0000256" key="2">
    <source>
        <dbReference type="ARBA" id="ARBA00023127"/>
    </source>
</evidence>
<dbReference type="STRING" id="984487.A0A1E4SMP1"/>
<dbReference type="InterPro" id="IPR013763">
    <property type="entry name" value="Cyclin-like_dom"/>
</dbReference>
<gene>
    <name evidence="6" type="ORF">CANTADRAFT_48277</name>
</gene>
<evidence type="ECO:0000256" key="1">
    <source>
        <dbReference type="ARBA" id="ARBA00022618"/>
    </source>
</evidence>
<dbReference type="InterPro" id="IPR048258">
    <property type="entry name" value="Cyclins_cyclin-box"/>
</dbReference>
<dbReference type="PROSITE" id="PS00292">
    <property type="entry name" value="CYCLINS"/>
    <property type="match status" value="1"/>
</dbReference>
<dbReference type="InterPro" id="IPR036915">
    <property type="entry name" value="Cyclin-like_sf"/>
</dbReference>
<keyword evidence="2 4" id="KW-0195">Cyclin</keyword>
<keyword evidence="7" id="KW-1185">Reference proteome</keyword>
<dbReference type="Gene3D" id="1.10.472.10">
    <property type="entry name" value="Cyclin-like"/>
    <property type="match status" value="1"/>
</dbReference>
<evidence type="ECO:0000256" key="4">
    <source>
        <dbReference type="RuleBase" id="RU000383"/>
    </source>
</evidence>
<dbReference type="InterPro" id="IPR006671">
    <property type="entry name" value="Cyclin_N"/>
</dbReference>
<evidence type="ECO:0000256" key="3">
    <source>
        <dbReference type="ARBA" id="ARBA00023306"/>
    </source>
</evidence>
<feature type="domain" description="Cyclin-like" evidence="5">
    <location>
        <begin position="72"/>
        <end position="195"/>
    </location>
</feature>
<dbReference type="RefSeq" id="XP_020065887.1">
    <property type="nucleotide sequence ID" value="XM_020209561.1"/>
</dbReference>
<evidence type="ECO:0000313" key="6">
    <source>
        <dbReference type="EMBL" id="ODV80765.1"/>
    </source>
</evidence>
<organism evidence="6 7">
    <name type="scientific">Suhomyces tanzawaensis NRRL Y-17324</name>
    <dbReference type="NCBI Taxonomy" id="984487"/>
    <lineage>
        <taxon>Eukaryota</taxon>
        <taxon>Fungi</taxon>
        <taxon>Dikarya</taxon>
        <taxon>Ascomycota</taxon>
        <taxon>Saccharomycotina</taxon>
        <taxon>Pichiomycetes</taxon>
        <taxon>Debaryomycetaceae</taxon>
        <taxon>Suhomyces</taxon>
    </lineage>
</organism>
<dbReference type="SMART" id="SM00385">
    <property type="entry name" value="CYCLIN"/>
    <property type="match status" value="1"/>
</dbReference>
<dbReference type="OrthoDB" id="5590282at2759"/>
<evidence type="ECO:0000313" key="7">
    <source>
        <dbReference type="Proteomes" id="UP000094285"/>
    </source>
</evidence>
<evidence type="ECO:0000259" key="5">
    <source>
        <dbReference type="SMART" id="SM00385"/>
    </source>
</evidence>
<keyword evidence="1" id="KW-0132">Cell division</keyword>
<dbReference type="GeneID" id="30983697"/>
<reference evidence="7" key="1">
    <citation type="submission" date="2016-05" db="EMBL/GenBank/DDBJ databases">
        <title>Comparative genomics of biotechnologically important yeasts.</title>
        <authorList>
            <consortium name="DOE Joint Genome Institute"/>
            <person name="Riley R."/>
            <person name="Haridas S."/>
            <person name="Wolfe K.H."/>
            <person name="Lopes M.R."/>
            <person name="Hittinger C.T."/>
            <person name="Goker M."/>
            <person name="Salamov A."/>
            <person name="Wisecaver J."/>
            <person name="Long T.M."/>
            <person name="Aerts A.L."/>
            <person name="Barry K."/>
            <person name="Choi C."/>
            <person name="Clum A."/>
            <person name="Coughlan A.Y."/>
            <person name="Deshpande S."/>
            <person name="Douglass A.P."/>
            <person name="Hanson S.J."/>
            <person name="Klenk H.-P."/>
            <person name="Labutti K."/>
            <person name="Lapidus A."/>
            <person name="Lindquist E."/>
            <person name="Lipzen A."/>
            <person name="Meier-Kolthoff J.P."/>
            <person name="Ohm R.A."/>
            <person name="Otillar R.P."/>
            <person name="Pangilinan J."/>
            <person name="Peng Y."/>
            <person name="Rokas A."/>
            <person name="Rosa C.A."/>
            <person name="Scheuner C."/>
            <person name="Sibirny A.A."/>
            <person name="Slot J.C."/>
            <person name="Stielow J.B."/>
            <person name="Sun H."/>
            <person name="Kurtzman C.P."/>
            <person name="Blackwell M."/>
            <person name="Grigoriev I.V."/>
            <person name="Jeffries T.W."/>
        </authorList>
    </citation>
    <scope>NUCLEOTIDE SEQUENCE [LARGE SCALE GENOMIC DNA]</scope>
    <source>
        <strain evidence="7">NRRL Y-17324</strain>
    </source>
</reference>
<dbReference type="AlphaFoldDB" id="A0A1E4SMP1"/>